<feature type="compositionally biased region" description="Basic and acidic residues" evidence="4">
    <location>
        <begin position="103"/>
        <end position="119"/>
    </location>
</feature>
<dbReference type="GO" id="GO:0005730">
    <property type="term" value="C:nucleolus"/>
    <property type="evidence" value="ECO:0007669"/>
    <property type="project" value="TreeGrafter"/>
</dbReference>
<dbReference type="PANTHER" id="PTHR14369:SF0">
    <property type="entry name" value="SURFEIT LOCUS PROTEIN 6"/>
    <property type="match status" value="1"/>
</dbReference>
<dbReference type="GO" id="GO:0003677">
    <property type="term" value="F:DNA binding"/>
    <property type="evidence" value="ECO:0007669"/>
    <property type="project" value="TreeGrafter"/>
</dbReference>
<evidence type="ECO:0000256" key="4">
    <source>
        <dbReference type="SAM" id="MobiDB-lite"/>
    </source>
</evidence>
<dbReference type="Proteomes" id="UP001172101">
    <property type="component" value="Unassembled WGS sequence"/>
</dbReference>
<evidence type="ECO:0000259" key="6">
    <source>
        <dbReference type="Pfam" id="PF15459"/>
    </source>
</evidence>
<reference evidence="7" key="1">
    <citation type="submission" date="2023-06" db="EMBL/GenBank/DDBJ databases">
        <title>Genome-scale phylogeny and comparative genomics of the fungal order Sordariales.</title>
        <authorList>
            <consortium name="Lawrence Berkeley National Laboratory"/>
            <person name="Hensen N."/>
            <person name="Bonometti L."/>
            <person name="Westerberg I."/>
            <person name="Brannstrom I.O."/>
            <person name="Guillou S."/>
            <person name="Cros-Aarteil S."/>
            <person name="Calhoun S."/>
            <person name="Haridas S."/>
            <person name="Kuo A."/>
            <person name="Mondo S."/>
            <person name="Pangilinan J."/>
            <person name="Riley R."/>
            <person name="LaButti K."/>
            <person name="Andreopoulos B."/>
            <person name="Lipzen A."/>
            <person name="Chen C."/>
            <person name="Yanf M."/>
            <person name="Daum C."/>
            <person name="Ng V."/>
            <person name="Clum A."/>
            <person name="Steindorff A."/>
            <person name="Ohm R."/>
            <person name="Martin F."/>
            <person name="Silar P."/>
            <person name="Natvig D."/>
            <person name="Lalanne C."/>
            <person name="Gautier V."/>
            <person name="Ament-velasquez S.L."/>
            <person name="Kruys A."/>
            <person name="Hutchinson M.I."/>
            <person name="Powell A.J."/>
            <person name="Barry K."/>
            <person name="Miller A.N."/>
            <person name="Grigoriev I.V."/>
            <person name="Debuchy R."/>
            <person name="Gladieux P."/>
            <person name="Thoren M.H."/>
            <person name="Johannesson H."/>
        </authorList>
    </citation>
    <scope>NUCLEOTIDE SEQUENCE</scope>
    <source>
        <strain evidence="7">SMH2392-1A</strain>
    </source>
</reference>
<keyword evidence="8" id="KW-1185">Reference proteome</keyword>
<evidence type="ECO:0000256" key="1">
    <source>
        <dbReference type="ARBA" id="ARBA00004123"/>
    </source>
</evidence>
<dbReference type="RefSeq" id="XP_060294338.1">
    <property type="nucleotide sequence ID" value="XM_060440096.1"/>
</dbReference>
<feature type="compositionally biased region" description="Polar residues" evidence="4">
    <location>
        <begin position="367"/>
        <end position="377"/>
    </location>
</feature>
<accession>A0AA40DRM2</accession>
<feature type="compositionally biased region" description="Basic residues" evidence="4">
    <location>
        <begin position="529"/>
        <end position="542"/>
    </location>
</feature>
<feature type="region of interest" description="Disordered" evidence="4">
    <location>
        <begin position="32"/>
        <end position="227"/>
    </location>
</feature>
<dbReference type="Pfam" id="PF15459">
    <property type="entry name" value="RRP14"/>
    <property type="match status" value="1"/>
</dbReference>
<comment type="caution">
    <text evidence="7">The sequence shown here is derived from an EMBL/GenBank/DDBJ whole genome shotgun (WGS) entry which is preliminary data.</text>
</comment>
<dbReference type="EMBL" id="JAUIRO010000005">
    <property type="protein sequence ID" value="KAK0713015.1"/>
    <property type="molecule type" value="Genomic_DNA"/>
</dbReference>
<gene>
    <name evidence="7" type="ORF">B0T26DRAFT_677407</name>
</gene>
<feature type="region of interest" description="Disordered" evidence="4">
    <location>
        <begin position="314"/>
        <end position="383"/>
    </location>
</feature>
<dbReference type="AlphaFoldDB" id="A0AA40DRM2"/>
<organism evidence="7 8">
    <name type="scientific">Lasiosphaeria miniovina</name>
    <dbReference type="NCBI Taxonomy" id="1954250"/>
    <lineage>
        <taxon>Eukaryota</taxon>
        <taxon>Fungi</taxon>
        <taxon>Dikarya</taxon>
        <taxon>Ascomycota</taxon>
        <taxon>Pezizomycotina</taxon>
        <taxon>Sordariomycetes</taxon>
        <taxon>Sordariomycetidae</taxon>
        <taxon>Sordariales</taxon>
        <taxon>Lasiosphaeriaceae</taxon>
        <taxon>Lasiosphaeria</taxon>
    </lineage>
</organism>
<dbReference type="GO" id="GO:0042273">
    <property type="term" value="P:ribosomal large subunit biogenesis"/>
    <property type="evidence" value="ECO:0007669"/>
    <property type="project" value="TreeGrafter"/>
</dbReference>
<feature type="compositionally biased region" description="Polar residues" evidence="4">
    <location>
        <begin position="247"/>
        <end position="263"/>
    </location>
</feature>
<feature type="domain" description="Ribosomal RNA-processing protein 14 N-terminal" evidence="6">
    <location>
        <begin position="9"/>
        <end position="59"/>
    </location>
</feature>
<feature type="region of interest" description="Disordered" evidence="4">
    <location>
        <begin position="244"/>
        <end position="263"/>
    </location>
</feature>
<evidence type="ECO:0000259" key="5">
    <source>
        <dbReference type="Pfam" id="PF04935"/>
    </source>
</evidence>
<dbReference type="GeneID" id="85323366"/>
<dbReference type="InterPro" id="IPR029188">
    <property type="entry name" value="Rrp14_N"/>
</dbReference>
<comment type="subcellular location">
    <subcellularLocation>
        <location evidence="1">Nucleus</location>
    </subcellularLocation>
</comment>
<proteinExistence type="inferred from homology"/>
<protein>
    <submittedName>
        <fullName evidence="7">Surfeit locus protein 6-domain-containing protein</fullName>
    </submittedName>
</protein>
<evidence type="ECO:0000313" key="8">
    <source>
        <dbReference type="Proteomes" id="UP001172101"/>
    </source>
</evidence>
<dbReference type="InterPro" id="IPR029190">
    <property type="entry name" value="Rrp14/SURF6_C"/>
</dbReference>
<evidence type="ECO:0000313" key="7">
    <source>
        <dbReference type="EMBL" id="KAK0713015.1"/>
    </source>
</evidence>
<feature type="domain" description="Ribosomal RNA-processing protein 14/surfeit locus protein 6 C-terminal" evidence="5">
    <location>
        <begin position="330"/>
        <end position="529"/>
    </location>
</feature>
<feature type="region of interest" description="Disordered" evidence="4">
    <location>
        <begin position="408"/>
        <end position="429"/>
    </location>
</feature>
<name>A0AA40DRM2_9PEZI</name>
<comment type="similarity">
    <text evidence="2">Belongs to the SURF6 family.</text>
</comment>
<feature type="region of interest" description="Disordered" evidence="4">
    <location>
        <begin position="463"/>
        <end position="554"/>
    </location>
</feature>
<feature type="compositionally biased region" description="Basic and acidic residues" evidence="4">
    <location>
        <begin position="163"/>
        <end position="189"/>
    </location>
</feature>
<dbReference type="Pfam" id="PF04935">
    <property type="entry name" value="SURF6"/>
    <property type="match status" value="1"/>
</dbReference>
<dbReference type="GO" id="GO:0042274">
    <property type="term" value="P:ribosomal small subunit biogenesis"/>
    <property type="evidence" value="ECO:0007669"/>
    <property type="project" value="TreeGrafter"/>
</dbReference>
<keyword evidence="3" id="KW-0539">Nucleus</keyword>
<sequence>MADTSLQDRLREHAMAFDGLLSLIPAKMYYGEDTSDQWKKKKQSKEEAKAAKRGKLDPDSELNRNAKEVLDERARNKRKLRELEADEESSVADEDEDDVDIPGVEREKPGEGLKRRDIASEVESAPKKQKLVKDATQEPSANKTPKKSKSAENAAEGLVEIKTQSKEEKKLAKKLLNEEKRKAKAEKSASKSTVVGDTESGVAVKDLTRKPRPVQPSTGVEDLDVDDMAPIDVSGLVANEYEGASVESVTGSTPQSPIFDSNPDNTNAYVEVASTTTSISSTITPSEKLKYLKLPADISGLRARLDAKIEALRAARKATDADGTPIRTREELIESRRRKQAQRREHKQELRRAAKEEEDRKREEALTSSRNSPNSMLSPLFEQDDKASANHFAFGRLAFADGTQLSHDLSYEKPAGTGAKKKGPSDPKTALLKFEAQKKRIEALDDDKRKEVLEKETWLAARRRAEGEKVHDDEGLLKKALKRKETAKRKSEREWSERAKGVEDAIKNKQHKREQNIRKRREDKMSSGKGKKKGVATKKKSRPGFEGSFGGKKK</sequence>
<evidence type="ECO:0000256" key="3">
    <source>
        <dbReference type="ARBA" id="ARBA00023242"/>
    </source>
</evidence>
<feature type="compositionally biased region" description="Basic and acidic residues" evidence="4">
    <location>
        <begin position="44"/>
        <end position="74"/>
    </location>
</feature>
<dbReference type="GO" id="GO:0003723">
    <property type="term" value="F:RNA binding"/>
    <property type="evidence" value="ECO:0007669"/>
    <property type="project" value="TreeGrafter"/>
</dbReference>
<feature type="compositionally biased region" description="Basic and acidic residues" evidence="4">
    <location>
        <begin position="463"/>
        <end position="477"/>
    </location>
</feature>
<feature type="compositionally biased region" description="Acidic residues" evidence="4">
    <location>
        <begin position="84"/>
        <end position="100"/>
    </location>
</feature>
<dbReference type="InterPro" id="IPR007019">
    <property type="entry name" value="SURF6"/>
</dbReference>
<evidence type="ECO:0000256" key="2">
    <source>
        <dbReference type="ARBA" id="ARBA00005904"/>
    </source>
</evidence>
<feature type="compositionally biased region" description="Basic and acidic residues" evidence="4">
    <location>
        <begin position="342"/>
        <end position="365"/>
    </location>
</feature>
<dbReference type="PANTHER" id="PTHR14369">
    <property type="entry name" value="SURFEIT LOCUS PROTEIN 6"/>
    <property type="match status" value="1"/>
</dbReference>
<feature type="compositionally biased region" description="Basic and acidic residues" evidence="4">
    <location>
        <begin position="488"/>
        <end position="526"/>
    </location>
</feature>